<gene>
    <name evidence="1" type="ORF">LCGC14_1262600</name>
</gene>
<evidence type="ECO:0000313" key="1">
    <source>
        <dbReference type="EMBL" id="KKM88066.1"/>
    </source>
</evidence>
<reference evidence="1" key="1">
    <citation type="journal article" date="2015" name="Nature">
        <title>Complex archaea that bridge the gap between prokaryotes and eukaryotes.</title>
        <authorList>
            <person name="Spang A."/>
            <person name="Saw J.H."/>
            <person name="Jorgensen S.L."/>
            <person name="Zaremba-Niedzwiedzka K."/>
            <person name="Martijn J."/>
            <person name="Lind A.E."/>
            <person name="van Eijk R."/>
            <person name="Schleper C."/>
            <person name="Guy L."/>
            <person name="Ettema T.J."/>
        </authorList>
    </citation>
    <scope>NUCLEOTIDE SEQUENCE</scope>
</reference>
<name>A0A0F9LLM0_9ZZZZ</name>
<comment type="caution">
    <text evidence="1">The sequence shown here is derived from an EMBL/GenBank/DDBJ whole genome shotgun (WGS) entry which is preliminary data.</text>
</comment>
<organism evidence="1">
    <name type="scientific">marine sediment metagenome</name>
    <dbReference type="NCBI Taxonomy" id="412755"/>
    <lineage>
        <taxon>unclassified sequences</taxon>
        <taxon>metagenomes</taxon>
        <taxon>ecological metagenomes</taxon>
    </lineage>
</organism>
<dbReference type="EMBL" id="LAZR01007012">
    <property type="protein sequence ID" value="KKM88066.1"/>
    <property type="molecule type" value="Genomic_DNA"/>
</dbReference>
<sequence>MQSSEAKMELTKNKMYRVKMIVAMTDGSPKPQIFVGKYNGLRTFKILGNKEVASFSRQTGSHLNIWLASLTELIWAKEVRYNWDTDCWVNIN</sequence>
<accession>A0A0F9LLM0</accession>
<protein>
    <submittedName>
        <fullName evidence="1">Uncharacterized protein</fullName>
    </submittedName>
</protein>
<dbReference type="AlphaFoldDB" id="A0A0F9LLM0"/>
<proteinExistence type="predicted"/>